<keyword evidence="2" id="KW-1185">Reference proteome</keyword>
<reference evidence="1 2" key="1">
    <citation type="submission" date="2016-03" db="EMBL/GenBank/DDBJ databases">
        <title>Draft genome sequence of the Fonsecaea monophora CBS 269.37.</title>
        <authorList>
            <person name="Bombassaro A."/>
            <person name="Vinicius W.A."/>
            <person name="De Hoog S."/>
            <person name="Sun J."/>
            <person name="Souza E.M."/>
            <person name="Raittz R.T."/>
            <person name="Costa F."/>
            <person name="Leao A.C."/>
            <person name="Tadra-Sfeir M.Z."/>
            <person name="Baura V."/>
            <person name="Balsanelli E."/>
            <person name="Pedrosa F.O."/>
            <person name="Moreno L.F."/>
            <person name="Steffens M.B."/>
            <person name="Xi L."/>
            <person name="Bocca A.L."/>
            <person name="Felipe M.S."/>
            <person name="Teixeira M."/>
            <person name="Telles Filho F.Q."/>
            <person name="Azevedo C.M."/>
            <person name="Gomes R."/>
            <person name="Vicente V.A."/>
        </authorList>
    </citation>
    <scope>NUCLEOTIDE SEQUENCE [LARGE SCALE GENOMIC DNA]</scope>
    <source>
        <strain evidence="1 2">CBS 269.37</strain>
    </source>
</reference>
<sequence length="403" mass="45126">MPYSTKGTRLLRNPLAASAYSIPIYVSSASQEDQKRMSWLQKAAHKEIRCSFLDNNTPYITPAFSCTPPAGSGVSSTGVSTPTPTPWPEHTVSNQEPLDPYSVNMMHLELFDNLFSEECCSIEEPGRPDLMTTRIYARHALTNPYLMHQMLATSALHLSTTKTDTRSTYREYATGLQNRALCLFNEANPVLEVTRANCVRMFLFSSGVGLHLLCETLHYQRDSLESFVDRFTHCLSVYRGMLAVIDESRDLLLESELGPRLKLTQALMETRDANGSECDILGTMVNTAVIASCSRKAYQESISHLQRVFNAQRAAAGTKIAVPTVLAWPALVPSEYVDLLRHRQPEALIILAHYAVLLHRCRDLWLFGDSGRFLIESICRDLGSQWQEWLKFPNAALGENSGT</sequence>
<organism evidence="1 2">
    <name type="scientific">Fonsecaea monophora</name>
    <dbReference type="NCBI Taxonomy" id="254056"/>
    <lineage>
        <taxon>Eukaryota</taxon>
        <taxon>Fungi</taxon>
        <taxon>Dikarya</taxon>
        <taxon>Ascomycota</taxon>
        <taxon>Pezizomycotina</taxon>
        <taxon>Eurotiomycetes</taxon>
        <taxon>Chaetothyriomycetidae</taxon>
        <taxon>Chaetothyriales</taxon>
        <taxon>Herpotrichiellaceae</taxon>
        <taxon>Fonsecaea</taxon>
    </lineage>
</organism>
<dbReference type="OrthoDB" id="4937900at2759"/>
<accession>A0A177FBF5</accession>
<gene>
    <name evidence="1" type="ORF">AYO21_05085</name>
</gene>
<dbReference type="RefSeq" id="XP_022512541.1">
    <property type="nucleotide sequence ID" value="XM_022655056.1"/>
</dbReference>
<dbReference type="InterPro" id="IPR053157">
    <property type="entry name" value="Sterol_Uptake_Regulator"/>
</dbReference>
<evidence type="ECO:0000313" key="1">
    <source>
        <dbReference type="EMBL" id="OAG40589.1"/>
    </source>
</evidence>
<dbReference type="GeneID" id="34600253"/>
<evidence type="ECO:0000313" key="2">
    <source>
        <dbReference type="Proteomes" id="UP000077002"/>
    </source>
</evidence>
<dbReference type="PANTHER" id="PTHR47784:SF4">
    <property type="entry name" value="ZN(II)2CYS6 TRANSCRIPTION FACTOR (EUROFUNG)"/>
    <property type="match status" value="1"/>
</dbReference>
<dbReference type="Proteomes" id="UP000077002">
    <property type="component" value="Unassembled WGS sequence"/>
</dbReference>
<dbReference type="PANTHER" id="PTHR47784">
    <property type="entry name" value="STEROL UPTAKE CONTROL PROTEIN 2"/>
    <property type="match status" value="1"/>
</dbReference>
<comment type="caution">
    <text evidence="1">The sequence shown here is derived from an EMBL/GenBank/DDBJ whole genome shotgun (WGS) entry which is preliminary data.</text>
</comment>
<proteinExistence type="predicted"/>
<protein>
    <submittedName>
        <fullName evidence="1">Uncharacterized protein</fullName>
    </submittedName>
</protein>
<name>A0A177FBF5_9EURO</name>
<dbReference type="AlphaFoldDB" id="A0A177FBF5"/>
<dbReference type="EMBL" id="LVKK01000031">
    <property type="protein sequence ID" value="OAG40589.1"/>
    <property type="molecule type" value="Genomic_DNA"/>
</dbReference>
<dbReference type="GO" id="GO:0001228">
    <property type="term" value="F:DNA-binding transcription activator activity, RNA polymerase II-specific"/>
    <property type="evidence" value="ECO:0007669"/>
    <property type="project" value="TreeGrafter"/>
</dbReference>